<organism evidence="4 5">
    <name type="scientific">Pristionchus fissidentatus</name>
    <dbReference type="NCBI Taxonomy" id="1538716"/>
    <lineage>
        <taxon>Eukaryota</taxon>
        <taxon>Metazoa</taxon>
        <taxon>Ecdysozoa</taxon>
        <taxon>Nematoda</taxon>
        <taxon>Chromadorea</taxon>
        <taxon>Rhabditida</taxon>
        <taxon>Rhabditina</taxon>
        <taxon>Diplogasteromorpha</taxon>
        <taxon>Diplogasteroidea</taxon>
        <taxon>Neodiplogasteridae</taxon>
        <taxon>Pristionchus</taxon>
    </lineage>
</organism>
<accession>A0AAV5VPZ8</accession>
<evidence type="ECO:0000256" key="1">
    <source>
        <dbReference type="ARBA" id="ARBA00004123"/>
    </source>
</evidence>
<dbReference type="Gene3D" id="3.10.450.50">
    <property type="match status" value="1"/>
</dbReference>
<dbReference type="AlphaFoldDB" id="A0AAV5VPZ8"/>
<proteinExistence type="predicted"/>
<dbReference type="EMBL" id="BTSY01000003">
    <property type="protein sequence ID" value="GMT20428.1"/>
    <property type="molecule type" value="Genomic_DNA"/>
</dbReference>
<dbReference type="PANTHER" id="PTHR10662">
    <property type="entry name" value="NUCLEAR RNA EXPORT FACTOR"/>
    <property type="match status" value="1"/>
</dbReference>
<name>A0AAV5VPZ8_9BILA</name>
<dbReference type="InterPro" id="IPR032710">
    <property type="entry name" value="NTF2-like_dom_sf"/>
</dbReference>
<feature type="domain" description="NTF2" evidence="3">
    <location>
        <begin position="63"/>
        <end position="111"/>
    </location>
</feature>
<gene>
    <name evidence="4" type="ORF">PFISCL1PPCAC_11725</name>
</gene>
<evidence type="ECO:0000313" key="5">
    <source>
        <dbReference type="Proteomes" id="UP001432322"/>
    </source>
</evidence>
<dbReference type="InterPro" id="IPR018222">
    <property type="entry name" value="Nuclear_transport_factor_2_euk"/>
</dbReference>
<comment type="subcellular location">
    <subcellularLocation>
        <location evidence="1">Nucleus</location>
    </subcellularLocation>
</comment>
<feature type="non-terminal residue" evidence="4">
    <location>
        <position position="1"/>
    </location>
</feature>
<dbReference type="GO" id="GO:0016973">
    <property type="term" value="P:poly(A)+ mRNA export from nucleus"/>
    <property type="evidence" value="ECO:0007669"/>
    <property type="project" value="TreeGrafter"/>
</dbReference>
<protein>
    <recommendedName>
        <fullName evidence="3">NTF2 domain-containing protein</fullName>
    </recommendedName>
</protein>
<dbReference type="GO" id="GO:0005634">
    <property type="term" value="C:nucleus"/>
    <property type="evidence" value="ECO:0007669"/>
    <property type="project" value="UniProtKB-SubCell"/>
</dbReference>
<dbReference type="PROSITE" id="PS50177">
    <property type="entry name" value="NTF2_DOMAIN"/>
    <property type="match status" value="1"/>
</dbReference>
<dbReference type="InterPro" id="IPR002075">
    <property type="entry name" value="NTF2_dom"/>
</dbReference>
<dbReference type="Pfam" id="PF22602">
    <property type="entry name" value="NXF_NTF2"/>
    <property type="match status" value="1"/>
</dbReference>
<evidence type="ECO:0000259" key="3">
    <source>
        <dbReference type="PROSITE" id="PS50177"/>
    </source>
</evidence>
<dbReference type="GO" id="GO:0003723">
    <property type="term" value="F:RNA binding"/>
    <property type="evidence" value="ECO:0007669"/>
    <property type="project" value="TreeGrafter"/>
</dbReference>
<dbReference type="Proteomes" id="UP001432322">
    <property type="component" value="Unassembled WGS sequence"/>
</dbReference>
<sequence length="158" mass="17398">SNFQFHIRMSHNIKQIDKWAKHRGSRLFHGAMDVAAQLCKMPATRHLTESFIVDVVMSSQTLLIFSVQGLFEEAPFVVAPNTPQLNFFSRTFAVIPKPNSSVCVVSDELYLSPMTNARIERYRIQLAKANSAAPVMATPPAIAAVGPAAAGVENGEWK</sequence>
<keyword evidence="5" id="KW-1185">Reference proteome</keyword>
<keyword evidence="2" id="KW-0539">Nucleus</keyword>
<dbReference type="InterPro" id="IPR030217">
    <property type="entry name" value="NXF_fam"/>
</dbReference>
<reference evidence="4" key="1">
    <citation type="submission" date="2023-10" db="EMBL/GenBank/DDBJ databases">
        <title>Genome assembly of Pristionchus species.</title>
        <authorList>
            <person name="Yoshida K."/>
            <person name="Sommer R.J."/>
        </authorList>
    </citation>
    <scope>NUCLEOTIDE SEQUENCE</scope>
    <source>
        <strain evidence="4">RS5133</strain>
    </source>
</reference>
<evidence type="ECO:0000256" key="2">
    <source>
        <dbReference type="ARBA" id="ARBA00023242"/>
    </source>
</evidence>
<evidence type="ECO:0000313" key="4">
    <source>
        <dbReference type="EMBL" id="GMT20428.1"/>
    </source>
</evidence>
<comment type="caution">
    <text evidence="4">The sequence shown here is derived from an EMBL/GenBank/DDBJ whole genome shotgun (WGS) entry which is preliminary data.</text>
</comment>
<dbReference type="SUPFAM" id="SSF54427">
    <property type="entry name" value="NTF2-like"/>
    <property type="match status" value="1"/>
</dbReference>
<dbReference type="PANTHER" id="PTHR10662:SF22">
    <property type="entry name" value="NUCLEAR RNA EXPORT FACTOR 1"/>
    <property type="match status" value="1"/>
</dbReference>